<protein>
    <submittedName>
        <fullName evidence="3">Glycine zipper</fullName>
    </submittedName>
</protein>
<sequence>MSTFGKKISGLVLGGAMALGMAAPMVVSQNANAQHHDSRYYYRDSHGNWHKRHSGIGTGKGALIGGGAGAGIGALAGGGKGALIGGALGAGGGALLGHANEEKRHRDEARYDAYGRRY</sequence>
<keyword evidence="4" id="KW-1185">Reference proteome</keyword>
<name>A0A1G7QP10_9BACT</name>
<dbReference type="EMBL" id="LT629690">
    <property type="protein sequence ID" value="SDG00228.1"/>
    <property type="molecule type" value="Genomic_DNA"/>
</dbReference>
<dbReference type="Pfam" id="PF13488">
    <property type="entry name" value="Gly-zipper_Omp"/>
    <property type="match status" value="1"/>
</dbReference>
<dbReference type="RefSeq" id="WP_083346654.1">
    <property type="nucleotide sequence ID" value="NZ_LT629690.1"/>
</dbReference>
<dbReference type="InterPro" id="IPR039567">
    <property type="entry name" value="Gly-zipper"/>
</dbReference>
<proteinExistence type="predicted"/>
<dbReference type="AlphaFoldDB" id="A0A1G7QP10"/>
<organism evidence="3 4">
    <name type="scientific">Terriglobus roseus</name>
    <dbReference type="NCBI Taxonomy" id="392734"/>
    <lineage>
        <taxon>Bacteria</taxon>
        <taxon>Pseudomonadati</taxon>
        <taxon>Acidobacteriota</taxon>
        <taxon>Terriglobia</taxon>
        <taxon>Terriglobales</taxon>
        <taxon>Acidobacteriaceae</taxon>
        <taxon>Terriglobus</taxon>
    </lineage>
</organism>
<evidence type="ECO:0000313" key="3">
    <source>
        <dbReference type="EMBL" id="SDG00228.1"/>
    </source>
</evidence>
<keyword evidence="1" id="KW-0732">Signal</keyword>
<feature type="signal peptide" evidence="1">
    <location>
        <begin position="1"/>
        <end position="33"/>
    </location>
</feature>
<gene>
    <name evidence="3" type="ORF">SAMN05444167_3942</name>
</gene>
<evidence type="ECO:0000313" key="4">
    <source>
        <dbReference type="Proteomes" id="UP000182427"/>
    </source>
</evidence>
<feature type="chain" id="PRO_5009242458" evidence="1">
    <location>
        <begin position="34"/>
        <end position="118"/>
    </location>
</feature>
<evidence type="ECO:0000256" key="1">
    <source>
        <dbReference type="SAM" id="SignalP"/>
    </source>
</evidence>
<accession>A0A1G7QP10</accession>
<reference evidence="3 4" key="1">
    <citation type="submission" date="2016-10" db="EMBL/GenBank/DDBJ databases">
        <authorList>
            <person name="de Groot N.N."/>
        </authorList>
    </citation>
    <scope>NUCLEOTIDE SEQUENCE [LARGE SCALE GENOMIC DNA]</scope>
    <source>
        <strain evidence="3 4">GAS232</strain>
    </source>
</reference>
<feature type="domain" description="Glycine zipper" evidence="2">
    <location>
        <begin position="61"/>
        <end position="103"/>
    </location>
</feature>
<evidence type="ECO:0000259" key="2">
    <source>
        <dbReference type="Pfam" id="PF13488"/>
    </source>
</evidence>
<dbReference type="Proteomes" id="UP000182427">
    <property type="component" value="Chromosome I"/>
</dbReference>